<feature type="compositionally biased region" description="Basic and acidic residues" evidence="3">
    <location>
        <begin position="22"/>
        <end position="36"/>
    </location>
</feature>
<dbReference type="RefSeq" id="XP_056507118.1">
    <property type="nucleotide sequence ID" value="XM_056660620.1"/>
</dbReference>
<dbReference type="AlphaFoldDB" id="A0A9W9EHC7"/>
<dbReference type="Pfam" id="PF08164">
    <property type="entry name" value="TRAUB"/>
    <property type="match status" value="1"/>
</dbReference>
<reference evidence="6" key="2">
    <citation type="journal article" date="2023" name="IMA Fungus">
        <title>Comparative genomic study of the Penicillium genus elucidates a diverse pangenome and 15 lateral gene transfer events.</title>
        <authorList>
            <person name="Petersen C."/>
            <person name="Sorensen T."/>
            <person name="Nielsen M.R."/>
            <person name="Sondergaard T.E."/>
            <person name="Sorensen J.L."/>
            <person name="Fitzpatrick D.A."/>
            <person name="Frisvad J.C."/>
            <person name="Nielsen K.L."/>
        </authorList>
    </citation>
    <scope>NUCLEOTIDE SEQUENCE</scope>
    <source>
        <strain evidence="6">IBT 34128</strain>
    </source>
</reference>
<feature type="region of interest" description="Disordered" evidence="3">
    <location>
        <begin position="515"/>
        <end position="542"/>
    </location>
</feature>
<feature type="region of interest" description="Disordered" evidence="3">
    <location>
        <begin position="296"/>
        <end position="319"/>
    </location>
</feature>
<comment type="similarity">
    <text evidence="1">Belongs to the AATF family.</text>
</comment>
<dbReference type="GO" id="GO:0005730">
    <property type="term" value="C:nucleolus"/>
    <property type="evidence" value="ECO:0007669"/>
    <property type="project" value="TreeGrafter"/>
</dbReference>
<evidence type="ECO:0000259" key="5">
    <source>
        <dbReference type="Pfam" id="PF13339"/>
    </source>
</evidence>
<dbReference type="InterPro" id="IPR039223">
    <property type="entry name" value="AATF/Bfr2"/>
</dbReference>
<evidence type="ECO:0000256" key="3">
    <source>
        <dbReference type="SAM" id="MobiDB-lite"/>
    </source>
</evidence>
<feature type="compositionally biased region" description="Acidic residues" evidence="3">
    <location>
        <begin position="133"/>
        <end position="147"/>
    </location>
</feature>
<accession>A0A9W9EHC7</accession>
<dbReference type="GO" id="GO:0000462">
    <property type="term" value="P:maturation of SSU-rRNA from tricistronic rRNA transcript (SSU-rRNA, 5.8S rRNA, LSU-rRNA)"/>
    <property type="evidence" value="ECO:0007669"/>
    <property type="project" value="TreeGrafter"/>
</dbReference>
<gene>
    <name evidence="6" type="ORF">NUU61_010095</name>
</gene>
<feature type="region of interest" description="Disordered" evidence="3">
    <location>
        <begin position="385"/>
        <end position="406"/>
    </location>
</feature>
<organism evidence="6 7">
    <name type="scientific">Penicillium alfredii</name>
    <dbReference type="NCBI Taxonomy" id="1506179"/>
    <lineage>
        <taxon>Eukaryota</taxon>
        <taxon>Fungi</taxon>
        <taxon>Dikarya</taxon>
        <taxon>Ascomycota</taxon>
        <taxon>Pezizomycotina</taxon>
        <taxon>Eurotiomycetes</taxon>
        <taxon>Eurotiomycetidae</taxon>
        <taxon>Eurotiales</taxon>
        <taxon>Aspergillaceae</taxon>
        <taxon>Penicillium</taxon>
    </lineage>
</organism>
<dbReference type="GeneID" id="81399789"/>
<feature type="compositionally biased region" description="Acidic residues" evidence="3">
    <location>
        <begin position="154"/>
        <end position="164"/>
    </location>
</feature>
<comment type="caution">
    <text evidence="6">The sequence shown here is derived from an EMBL/GenBank/DDBJ whole genome shotgun (WGS) entry which is preliminary data.</text>
</comment>
<name>A0A9W9EHC7_9EURO</name>
<dbReference type="Pfam" id="PF13339">
    <property type="entry name" value="AATF-Che1"/>
    <property type="match status" value="1"/>
</dbReference>
<feature type="region of interest" description="Disordered" evidence="3">
    <location>
        <begin position="1"/>
        <end position="195"/>
    </location>
</feature>
<feature type="compositionally biased region" description="Acidic residues" evidence="3">
    <location>
        <begin position="518"/>
        <end position="532"/>
    </location>
</feature>
<protein>
    <recommendedName>
        <fullName evidence="2">Protein BFR2</fullName>
    </recommendedName>
</protein>
<feature type="compositionally biased region" description="Low complexity" evidence="3">
    <location>
        <begin position="123"/>
        <end position="132"/>
    </location>
</feature>
<evidence type="ECO:0000313" key="7">
    <source>
        <dbReference type="Proteomes" id="UP001141434"/>
    </source>
</evidence>
<evidence type="ECO:0000256" key="1">
    <source>
        <dbReference type="ARBA" id="ARBA00008966"/>
    </source>
</evidence>
<dbReference type="InterPro" id="IPR025160">
    <property type="entry name" value="AATF"/>
</dbReference>
<dbReference type="InterPro" id="IPR012617">
    <property type="entry name" value="AATF_C"/>
</dbReference>
<dbReference type="PANTHER" id="PTHR15565:SF0">
    <property type="entry name" value="PROTEIN AATF"/>
    <property type="match status" value="1"/>
</dbReference>
<feature type="region of interest" description="Disordered" evidence="3">
    <location>
        <begin position="592"/>
        <end position="611"/>
    </location>
</feature>
<evidence type="ECO:0000313" key="6">
    <source>
        <dbReference type="EMBL" id="KAJ5081831.1"/>
    </source>
</evidence>
<feature type="domain" description="Apoptosis-antagonizing transcription factor C-terminal" evidence="4">
    <location>
        <begin position="416"/>
        <end position="508"/>
    </location>
</feature>
<dbReference type="EMBL" id="JAPMSZ010000012">
    <property type="protein sequence ID" value="KAJ5081831.1"/>
    <property type="molecule type" value="Genomic_DNA"/>
</dbReference>
<feature type="compositionally biased region" description="Polar residues" evidence="3">
    <location>
        <begin position="100"/>
        <end position="111"/>
    </location>
</feature>
<dbReference type="OrthoDB" id="5783963at2759"/>
<evidence type="ECO:0000259" key="4">
    <source>
        <dbReference type="Pfam" id="PF08164"/>
    </source>
</evidence>
<dbReference type="Proteomes" id="UP001141434">
    <property type="component" value="Unassembled WGS sequence"/>
</dbReference>
<evidence type="ECO:0000256" key="2">
    <source>
        <dbReference type="ARBA" id="ARBA00013850"/>
    </source>
</evidence>
<feature type="region of interest" description="Disordered" evidence="3">
    <location>
        <begin position="346"/>
        <end position="366"/>
    </location>
</feature>
<reference evidence="6" key="1">
    <citation type="submission" date="2022-11" db="EMBL/GenBank/DDBJ databases">
        <authorList>
            <person name="Petersen C."/>
        </authorList>
    </citation>
    <scope>NUCLEOTIDE SEQUENCE</scope>
    <source>
        <strain evidence="6">IBT 34128</strain>
    </source>
</reference>
<feature type="compositionally biased region" description="Polar residues" evidence="3">
    <location>
        <begin position="392"/>
        <end position="403"/>
    </location>
</feature>
<dbReference type="PANTHER" id="PTHR15565">
    <property type="entry name" value="AATF PROTEIN APOPTOSIS ANTAGONIZING TRANSCRIPTION FACTOR"/>
    <property type="match status" value="1"/>
</dbReference>
<proteinExistence type="inferred from homology"/>
<feature type="domain" description="AATF leucine zipper-containing" evidence="5">
    <location>
        <begin position="219"/>
        <end position="344"/>
    </location>
</feature>
<sequence length="658" mass="70709">MAGTARPRRSLADQLAELTDPTPKDFDPEDLERGGESDGEGATGLSTKTTNPDAGREHYQEVGKSTWKKRDAPLLGKHYSGTRVSRDALEEDSDDPFGEPTTNYENSDQVTSEGEASGGESPGSGASSAGDSLSEEGEGVSESEESGDSLNGSEDTEDEDSEDEGGGHETDGNPSLLEGNGKKNGTGDGHVGDRGELRRLMASDQKTIAATLSQAAQADAAKGKAVKEQRTCFDGILNSRIKLQKGLTAVDEIVAKVDDEDESNGVDAEAIKSAESAALTLWSTLEDLRTALADAQATEGSKKRKRPSPVSPSTSSASLWERMADLESESMTHRRAILDKWSQKVRGTSTPLPNARGKLMGSASGRQQTITAVLDAQIATEIGERATKRSRAASQSNGTNFTENRPEPIYDDTVFYQSLLRDLVEQRMSSSDAMTSGLDTLHQLPSRLPIHPVTGMRNDKVKRDIDTRASKGRKMRFNVHEKLQNFMAPEDRGSWTISARDELFASLLGKTASGLLGEGDESASGEDSDSDREEGVQSTSSMACKIQGQEPAAFRELRLVVLALSPPVSSRHQSPSQRIGRSLMEAPFLPSPKSSLHPPISHPSQRTAGQTHRGCVAGVRTGPLGFWCALSELFGEWWSLALLSGFGRRLHAVLGRDR</sequence>
<keyword evidence="7" id="KW-1185">Reference proteome</keyword>